<dbReference type="SUPFAM" id="SSF110849">
    <property type="entry name" value="ParB/Sulfiredoxin"/>
    <property type="match status" value="1"/>
</dbReference>
<evidence type="ECO:0000313" key="3">
    <source>
        <dbReference type="Proteomes" id="UP000247284"/>
    </source>
</evidence>
<dbReference type="InterPro" id="IPR036086">
    <property type="entry name" value="ParB/Sulfiredoxin_sf"/>
</dbReference>
<dbReference type="PANTHER" id="PTHR33375:SF1">
    <property type="entry name" value="CHROMOSOME-PARTITIONING PROTEIN PARB-RELATED"/>
    <property type="match status" value="1"/>
</dbReference>
<evidence type="ECO:0000259" key="1">
    <source>
        <dbReference type="SMART" id="SM00470"/>
    </source>
</evidence>
<accession>A0A2U8UUC7</accession>
<protein>
    <submittedName>
        <fullName evidence="2">ParB-like nuclease domain protein</fullName>
    </submittedName>
</protein>
<organism evidence="2 3">
    <name type="scientific">Microbacterium phage Hendrix</name>
    <dbReference type="NCBI Taxonomy" id="2182341"/>
    <lineage>
        <taxon>Viruses</taxon>
        <taxon>Duplodnaviria</taxon>
        <taxon>Heunggongvirae</taxon>
        <taxon>Uroviricota</taxon>
        <taxon>Caudoviricetes</taxon>
        <taxon>Rogerhendrixvirus</taxon>
        <taxon>Rogerhendrixvirus hendrix</taxon>
    </lineage>
</organism>
<gene>
    <name evidence="2" type="primary">2</name>
    <name evidence="2" type="ORF">PBI_HENDRIX_2</name>
</gene>
<dbReference type="SMART" id="SM00470">
    <property type="entry name" value="ParB"/>
    <property type="match status" value="1"/>
</dbReference>
<dbReference type="InterPro" id="IPR050336">
    <property type="entry name" value="Chromosome_partition/occlusion"/>
</dbReference>
<name>A0A2U8UUC7_9CAUD</name>
<dbReference type="GO" id="GO:0007059">
    <property type="term" value="P:chromosome segregation"/>
    <property type="evidence" value="ECO:0007669"/>
    <property type="project" value="TreeGrafter"/>
</dbReference>
<proteinExistence type="predicted"/>
<keyword evidence="3" id="KW-1185">Reference proteome</keyword>
<dbReference type="RefSeq" id="YP_009801940.1">
    <property type="nucleotide sequence ID" value="NC_047977.1"/>
</dbReference>
<dbReference type="Gene3D" id="3.90.1530.10">
    <property type="entry name" value="Conserved hypothetical protein from pyrococcus furiosus pfu- 392566-001, ParB domain"/>
    <property type="match status" value="1"/>
</dbReference>
<feature type="domain" description="ParB-like N-terminal" evidence="1">
    <location>
        <begin position="5"/>
        <end position="91"/>
    </location>
</feature>
<reference evidence="3" key="1">
    <citation type="submission" date="2018-04" db="EMBL/GenBank/DDBJ databases">
        <authorList>
            <person name="Go L.Y."/>
            <person name="Mitchell J.A."/>
        </authorList>
    </citation>
    <scope>NUCLEOTIDE SEQUENCE [LARGE SCALE GENOMIC DNA]</scope>
</reference>
<dbReference type="EMBL" id="MH183162">
    <property type="protein sequence ID" value="AWN07673.1"/>
    <property type="molecule type" value="Genomic_DNA"/>
</dbReference>
<dbReference type="PANTHER" id="PTHR33375">
    <property type="entry name" value="CHROMOSOME-PARTITIONING PROTEIN PARB-RELATED"/>
    <property type="match status" value="1"/>
</dbReference>
<dbReference type="KEGG" id="vg:54992469"/>
<dbReference type="Pfam" id="PF02195">
    <property type="entry name" value="ParB_N"/>
    <property type="match status" value="1"/>
</dbReference>
<dbReference type="GeneID" id="54992469"/>
<sequence length="191" mass="21830">MMTPKTLGILTIVPYWRNPRRIADEAVEAVMESIRQFGYQTPIVVDTENVIIMGHTRYQALRRLGVKEVPVLVASTLNPQQVKELRTIDNRTSEYSRWDFEKLMEELDGADSALMQSFFPEVFGPTDAELKDGEDAIEKMTVEVTYSAPINAEFVCPECFHMWEMDVTKEDVLSGELYLKNTDTEKAEEPA</sequence>
<dbReference type="Proteomes" id="UP000247284">
    <property type="component" value="Segment"/>
</dbReference>
<evidence type="ECO:0000313" key="2">
    <source>
        <dbReference type="EMBL" id="AWN07673.1"/>
    </source>
</evidence>
<dbReference type="InterPro" id="IPR003115">
    <property type="entry name" value="ParB_N"/>
</dbReference>